<organism evidence="7 8">
    <name type="scientific">Coprobacter tertius</name>
    <dbReference type="NCBI Taxonomy" id="2944915"/>
    <lineage>
        <taxon>Bacteria</taxon>
        <taxon>Pseudomonadati</taxon>
        <taxon>Bacteroidota</taxon>
        <taxon>Bacteroidia</taxon>
        <taxon>Bacteroidales</taxon>
        <taxon>Barnesiellaceae</taxon>
        <taxon>Coprobacter</taxon>
    </lineage>
</organism>
<evidence type="ECO:0000256" key="3">
    <source>
        <dbReference type="SAM" id="Phobius"/>
    </source>
</evidence>
<name>A0ABT1MKU8_9BACT</name>
<keyword evidence="3" id="KW-1133">Transmembrane helix</keyword>
<dbReference type="Pfam" id="PF17137">
    <property type="entry name" value="DUF5110"/>
    <property type="match status" value="1"/>
</dbReference>
<dbReference type="SUPFAM" id="SSF51011">
    <property type="entry name" value="Glycosyl hydrolase domain"/>
    <property type="match status" value="1"/>
</dbReference>
<accession>A0ABT1MKU8</accession>
<dbReference type="InterPro" id="IPR011013">
    <property type="entry name" value="Gal_mutarotase_sf_dom"/>
</dbReference>
<feature type="domain" description="Glycoside hydrolase family 31 TIM barrel" evidence="4">
    <location>
        <begin position="221"/>
        <end position="527"/>
    </location>
</feature>
<feature type="domain" description="DUF5110" evidence="5">
    <location>
        <begin position="642"/>
        <end position="709"/>
    </location>
</feature>
<keyword evidence="3" id="KW-0472">Membrane</keyword>
<dbReference type="PANTHER" id="PTHR43863:SF2">
    <property type="entry name" value="MALTASE-GLUCOAMYLASE"/>
    <property type="match status" value="1"/>
</dbReference>
<proteinExistence type="inferred from homology"/>
<dbReference type="SUPFAM" id="SSF74650">
    <property type="entry name" value="Galactose mutarotase-like"/>
    <property type="match status" value="1"/>
</dbReference>
<evidence type="ECO:0000313" key="7">
    <source>
        <dbReference type="EMBL" id="MCP9613034.1"/>
    </source>
</evidence>
<dbReference type="InterPro" id="IPR017853">
    <property type="entry name" value="GH"/>
</dbReference>
<evidence type="ECO:0000256" key="1">
    <source>
        <dbReference type="ARBA" id="ARBA00007806"/>
    </source>
</evidence>
<keyword evidence="8" id="KW-1185">Reference proteome</keyword>
<dbReference type="Gene3D" id="3.20.20.80">
    <property type="entry name" value="Glycosidases"/>
    <property type="match status" value="1"/>
</dbReference>
<evidence type="ECO:0000256" key="2">
    <source>
        <dbReference type="RuleBase" id="RU361185"/>
    </source>
</evidence>
<dbReference type="CDD" id="cd06595">
    <property type="entry name" value="GH31_u1"/>
    <property type="match status" value="1"/>
</dbReference>
<evidence type="ECO:0000313" key="8">
    <source>
        <dbReference type="Proteomes" id="UP001205603"/>
    </source>
</evidence>
<sequence length="848" mass="98589">MKKNFYFRFFYFFFLCNCLNVFYSYGNSNAKAVAYSERYVRFTVITDGVVRMEWSPSGKFIDDPSFVAVNRDFPVPPYSVNKRGAWVTISTDRMKLKYKKNSGKFSSDNLIITSGKGIKPFTWKPGTVQKGNLKGTSRTLDAYDGTYHIYSRDTLRLEDGLLSTDGWTLIDDSNDFLFDNSDWPWVKKRENKDSQDWYFMAYGNDFKTALKDFTVFAGKVPLPPRYAFGYWWSRYWSYSDKELRQLINNFQTYDIPLDVLVIDIDWHYREPGWGGWTGWTWNRRLFPDPAKFLRYLKDNDLKITLNLHPAEGVASYEENYPQMAEWMGIDKNEGKTIEYLGSDKRFMSGLLNTVLRPMEKNGVDFWWLDWQQWLTDKKIEGLNNTWWINYVFFSDMERNRETRPLLYHRWGGLGNHRYQIGFSGDAIITWKSLAFQPYFTSCASNVLYGYWSHDIGGHMFGYNQEKLDPELFTRWMQYGVLSPIFRTHSGRFAVLKKEIWNFQGDYFEALKNSVDFRYALAPYIYTMARQTYDNGISLCRPMYYDYPDVKEAYTYESEYMFGDQILVAPIVAPMENGLSNVKVWLPSGNDWYEWNTGTMLKGGQTVERAFTITEYPIYVKAGSVLPLYGKVKNLNKNDEAVTVAVFPGKGGEFKMYEDNGNDKHYADEYAFTDLKADRNGCDLTVTIGARKGSYRDMPENRKFMVKIYGSAMPESVIVNGENADYEYSGDELALLVTVPETDCSIEKKVEVHYPASVPELNNGTIGKFNRISKATTALKYRKSDIILTPALGNAESASVALTYYPERFNEIINGFNDTYNRLPELLKEQKLDDETCKWFLETIGWSGK</sequence>
<dbReference type="InterPro" id="IPR013780">
    <property type="entry name" value="Glyco_hydro_b"/>
</dbReference>
<dbReference type="Gene3D" id="2.60.40.1180">
    <property type="entry name" value="Golgi alpha-mannosidase II"/>
    <property type="match status" value="2"/>
</dbReference>
<reference evidence="7 8" key="1">
    <citation type="submission" date="2022-07" db="EMBL/GenBank/DDBJ databases">
        <title>Fecal culturing of patients with breast cancer.</title>
        <authorList>
            <person name="Teng N.M.Y."/>
            <person name="Kiu R."/>
            <person name="Evans R."/>
            <person name="Baker D.J."/>
            <person name="Zenner C."/>
            <person name="Robinson S.D."/>
            <person name="Hall L.J."/>
        </authorList>
    </citation>
    <scope>NUCLEOTIDE SEQUENCE [LARGE SCALE GENOMIC DNA]</scope>
    <source>
        <strain evidence="7 8">LH1063</strain>
    </source>
</reference>
<keyword evidence="2" id="KW-0326">Glycosidase</keyword>
<dbReference type="InterPro" id="IPR033403">
    <property type="entry name" value="DUF5110"/>
</dbReference>
<dbReference type="PANTHER" id="PTHR43863">
    <property type="entry name" value="HYDROLASE, PUTATIVE (AFU_ORTHOLOGUE AFUA_1G03140)-RELATED"/>
    <property type="match status" value="1"/>
</dbReference>
<keyword evidence="3" id="KW-0812">Transmembrane</keyword>
<gene>
    <name evidence="7" type="ORF">NMU02_13125</name>
</gene>
<dbReference type="Proteomes" id="UP001205603">
    <property type="component" value="Unassembled WGS sequence"/>
</dbReference>
<feature type="domain" description="Glycosyl hydrolase family 31 C-terminal" evidence="6">
    <location>
        <begin position="535"/>
        <end position="625"/>
    </location>
</feature>
<comment type="caution">
    <text evidence="7">The sequence shown here is derived from an EMBL/GenBank/DDBJ whole genome shotgun (WGS) entry which is preliminary data.</text>
</comment>
<protein>
    <submittedName>
        <fullName evidence="7">Glycoside hydrolase family 31 protein</fullName>
    </submittedName>
</protein>
<comment type="similarity">
    <text evidence="1 2">Belongs to the glycosyl hydrolase 31 family.</text>
</comment>
<keyword evidence="2 7" id="KW-0378">Hydrolase</keyword>
<dbReference type="InterPro" id="IPR000322">
    <property type="entry name" value="Glyco_hydro_31_TIM"/>
</dbReference>
<dbReference type="Pfam" id="PF21365">
    <property type="entry name" value="Glyco_hydro_31_3rd"/>
    <property type="match status" value="1"/>
</dbReference>
<dbReference type="InterPro" id="IPR048395">
    <property type="entry name" value="Glyco_hydro_31_C"/>
</dbReference>
<dbReference type="InterPro" id="IPR051816">
    <property type="entry name" value="Glycosyl_Hydrolase_31"/>
</dbReference>
<dbReference type="GO" id="GO:0016787">
    <property type="term" value="F:hydrolase activity"/>
    <property type="evidence" value="ECO:0007669"/>
    <property type="project" value="UniProtKB-KW"/>
</dbReference>
<evidence type="ECO:0000259" key="6">
    <source>
        <dbReference type="Pfam" id="PF21365"/>
    </source>
</evidence>
<dbReference type="SUPFAM" id="SSF51445">
    <property type="entry name" value="(Trans)glycosidases"/>
    <property type="match status" value="1"/>
</dbReference>
<dbReference type="Gene3D" id="2.60.40.1760">
    <property type="entry name" value="glycosyl hydrolase (family 31)"/>
    <property type="match status" value="1"/>
</dbReference>
<dbReference type="EMBL" id="JANDHW010000019">
    <property type="protein sequence ID" value="MCP9613034.1"/>
    <property type="molecule type" value="Genomic_DNA"/>
</dbReference>
<feature type="transmembrane region" description="Helical" evidence="3">
    <location>
        <begin position="7"/>
        <end position="26"/>
    </location>
</feature>
<dbReference type="Pfam" id="PF01055">
    <property type="entry name" value="Glyco_hydro_31_2nd"/>
    <property type="match status" value="1"/>
</dbReference>
<evidence type="ECO:0000259" key="4">
    <source>
        <dbReference type="Pfam" id="PF01055"/>
    </source>
</evidence>
<evidence type="ECO:0000259" key="5">
    <source>
        <dbReference type="Pfam" id="PF17137"/>
    </source>
</evidence>